<evidence type="ECO:0000313" key="2">
    <source>
        <dbReference type="Proteomes" id="UP001054945"/>
    </source>
</evidence>
<gene>
    <name evidence="1" type="ORF">CEXT_770201</name>
</gene>
<name>A0AAV4NLL7_CAEEX</name>
<proteinExistence type="predicted"/>
<comment type="caution">
    <text evidence="1">The sequence shown here is derived from an EMBL/GenBank/DDBJ whole genome shotgun (WGS) entry which is preliminary data.</text>
</comment>
<dbReference type="Proteomes" id="UP001054945">
    <property type="component" value="Unassembled WGS sequence"/>
</dbReference>
<dbReference type="EMBL" id="BPLR01020989">
    <property type="protein sequence ID" value="GIX84626.1"/>
    <property type="molecule type" value="Genomic_DNA"/>
</dbReference>
<accession>A0AAV4NLL7</accession>
<dbReference type="AlphaFoldDB" id="A0AAV4NLL7"/>
<sequence length="149" mass="16883">MWLLSRLKGALIRVSSLLTSRRRDCPFWKFGNHEIIHLPSNLLEPNATVINLNGSTVPQGELVSIGLQVSLSNSGTRVIPHRDEAAVIGNQRVKLTVVECWIVFLLSEFRNLELKSENEESKVIVSVNEYDKYGNRNDLLSIREECELP</sequence>
<reference evidence="1 2" key="1">
    <citation type="submission" date="2021-06" db="EMBL/GenBank/DDBJ databases">
        <title>Caerostris extrusa draft genome.</title>
        <authorList>
            <person name="Kono N."/>
            <person name="Arakawa K."/>
        </authorList>
    </citation>
    <scope>NUCLEOTIDE SEQUENCE [LARGE SCALE GENOMIC DNA]</scope>
</reference>
<keyword evidence="2" id="KW-1185">Reference proteome</keyword>
<evidence type="ECO:0000313" key="1">
    <source>
        <dbReference type="EMBL" id="GIX84626.1"/>
    </source>
</evidence>
<organism evidence="1 2">
    <name type="scientific">Caerostris extrusa</name>
    <name type="common">Bark spider</name>
    <name type="synonym">Caerostris bankana</name>
    <dbReference type="NCBI Taxonomy" id="172846"/>
    <lineage>
        <taxon>Eukaryota</taxon>
        <taxon>Metazoa</taxon>
        <taxon>Ecdysozoa</taxon>
        <taxon>Arthropoda</taxon>
        <taxon>Chelicerata</taxon>
        <taxon>Arachnida</taxon>
        <taxon>Araneae</taxon>
        <taxon>Araneomorphae</taxon>
        <taxon>Entelegynae</taxon>
        <taxon>Araneoidea</taxon>
        <taxon>Araneidae</taxon>
        <taxon>Caerostris</taxon>
    </lineage>
</organism>
<protein>
    <submittedName>
        <fullName evidence="1">Uncharacterized protein</fullName>
    </submittedName>
</protein>